<dbReference type="Proteomes" id="UP001597182">
    <property type="component" value="Unassembled WGS sequence"/>
</dbReference>
<proteinExistence type="predicted"/>
<dbReference type="InterPro" id="IPR011129">
    <property type="entry name" value="CSD"/>
</dbReference>
<dbReference type="RefSeq" id="WP_339124677.1">
    <property type="nucleotide sequence ID" value="NZ_BAABKS010000076.1"/>
</dbReference>
<accession>A0ABW3VBS7</accession>
<gene>
    <name evidence="2" type="ORF">ACFQ34_02550</name>
</gene>
<dbReference type="SUPFAM" id="SSF50249">
    <property type="entry name" value="Nucleic acid-binding proteins"/>
    <property type="match status" value="1"/>
</dbReference>
<evidence type="ECO:0000313" key="2">
    <source>
        <dbReference type="EMBL" id="MFD1232153.1"/>
    </source>
</evidence>
<dbReference type="Gene3D" id="2.40.50.140">
    <property type="entry name" value="Nucleic acid-binding proteins"/>
    <property type="match status" value="1"/>
</dbReference>
<name>A0ABW3VBS7_9PSEU</name>
<reference evidence="3" key="1">
    <citation type="journal article" date="2019" name="Int. J. Syst. Evol. Microbiol.">
        <title>The Global Catalogue of Microorganisms (GCM) 10K type strain sequencing project: providing services to taxonomists for standard genome sequencing and annotation.</title>
        <authorList>
            <consortium name="The Broad Institute Genomics Platform"/>
            <consortium name="The Broad Institute Genome Sequencing Center for Infectious Disease"/>
            <person name="Wu L."/>
            <person name="Ma J."/>
        </authorList>
    </citation>
    <scope>NUCLEOTIDE SEQUENCE [LARGE SCALE GENOMIC DNA]</scope>
    <source>
        <strain evidence="3">CCUG 49018</strain>
    </source>
</reference>
<dbReference type="SMART" id="SM00357">
    <property type="entry name" value="CSP"/>
    <property type="match status" value="1"/>
</dbReference>
<dbReference type="Pfam" id="PF00313">
    <property type="entry name" value="CSD"/>
    <property type="match status" value="1"/>
</dbReference>
<evidence type="ECO:0000313" key="3">
    <source>
        <dbReference type="Proteomes" id="UP001597182"/>
    </source>
</evidence>
<evidence type="ECO:0000259" key="1">
    <source>
        <dbReference type="PROSITE" id="PS51857"/>
    </source>
</evidence>
<organism evidence="2 3">
    <name type="scientific">Pseudonocardia benzenivorans</name>
    <dbReference type="NCBI Taxonomy" id="228005"/>
    <lineage>
        <taxon>Bacteria</taxon>
        <taxon>Bacillati</taxon>
        <taxon>Actinomycetota</taxon>
        <taxon>Actinomycetes</taxon>
        <taxon>Pseudonocardiales</taxon>
        <taxon>Pseudonocardiaceae</taxon>
        <taxon>Pseudonocardia</taxon>
    </lineage>
</organism>
<sequence length="66" mass="6983">MVDGTVTWFDPRRRIGVITLDDGTEVSVSGAQIDGGGQQSLRPGDRVTFTVVEGPDGPHATGVWQS</sequence>
<dbReference type="EMBL" id="JBHTMB010000017">
    <property type="protein sequence ID" value="MFD1232153.1"/>
    <property type="molecule type" value="Genomic_DNA"/>
</dbReference>
<dbReference type="PROSITE" id="PS51857">
    <property type="entry name" value="CSD_2"/>
    <property type="match status" value="1"/>
</dbReference>
<dbReference type="InterPro" id="IPR012340">
    <property type="entry name" value="NA-bd_OB-fold"/>
</dbReference>
<keyword evidence="3" id="KW-1185">Reference proteome</keyword>
<dbReference type="InterPro" id="IPR002059">
    <property type="entry name" value="CSP_DNA-bd"/>
</dbReference>
<protein>
    <submittedName>
        <fullName evidence="2">Cold-shock protein</fullName>
    </submittedName>
</protein>
<feature type="domain" description="CSD" evidence="1">
    <location>
        <begin position="1"/>
        <end position="65"/>
    </location>
</feature>
<dbReference type="PRINTS" id="PR00050">
    <property type="entry name" value="COLDSHOCK"/>
</dbReference>
<comment type="caution">
    <text evidence="2">The sequence shown here is derived from an EMBL/GenBank/DDBJ whole genome shotgun (WGS) entry which is preliminary data.</text>
</comment>